<feature type="transmembrane region" description="Helical" evidence="9">
    <location>
        <begin position="519"/>
        <end position="542"/>
    </location>
</feature>
<organism evidence="12">
    <name type="scientific">Pelagomonas calceolata</name>
    <dbReference type="NCBI Taxonomy" id="35677"/>
    <lineage>
        <taxon>Eukaryota</taxon>
        <taxon>Sar</taxon>
        <taxon>Stramenopiles</taxon>
        <taxon>Ochrophyta</taxon>
        <taxon>Pelagophyceae</taxon>
        <taxon>Pelagomonadales</taxon>
        <taxon>Pelagomonadaceae</taxon>
        <taxon>Pelagomonas</taxon>
    </lineage>
</organism>
<keyword evidence="7" id="KW-0175">Coiled coil</keyword>
<dbReference type="AlphaFoldDB" id="A0A7S3ZQH0"/>
<evidence type="ECO:0000256" key="1">
    <source>
        <dbReference type="ARBA" id="ARBA00004651"/>
    </source>
</evidence>
<dbReference type="EMBL" id="HBIW01007277">
    <property type="protein sequence ID" value="CAE0690687.1"/>
    <property type="molecule type" value="Transcribed_RNA"/>
</dbReference>
<comment type="subcellular location">
    <subcellularLocation>
        <location evidence="1">Cell membrane</location>
        <topology evidence="1">Multi-pass membrane protein</topology>
    </subcellularLocation>
</comment>
<dbReference type="Pfam" id="PF16178">
    <property type="entry name" value="Anoct_dimer"/>
    <property type="match status" value="1"/>
</dbReference>
<dbReference type="GO" id="GO:0005254">
    <property type="term" value="F:chloride channel activity"/>
    <property type="evidence" value="ECO:0007669"/>
    <property type="project" value="TreeGrafter"/>
</dbReference>
<feature type="region of interest" description="Disordered" evidence="8">
    <location>
        <begin position="1"/>
        <end position="36"/>
    </location>
</feature>
<feature type="compositionally biased region" description="Basic residues" evidence="8">
    <location>
        <begin position="26"/>
        <end position="36"/>
    </location>
</feature>
<feature type="transmembrane region" description="Helical" evidence="9">
    <location>
        <begin position="405"/>
        <end position="431"/>
    </location>
</feature>
<feature type="transmembrane region" description="Helical" evidence="9">
    <location>
        <begin position="638"/>
        <end position="656"/>
    </location>
</feature>
<feature type="transmembrane region" description="Helical" evidence="9">
    <location>
        <begin position="50"/>
        <end position="69"/>
    </location>
</feature>
<gene>
    <name evidence="12" type="ORF">PCAL00307_LOCUS6123</name>
</gene>
<evidence type="ECO:0008006" key="13">
    <source>
        <dbReference type="Google" id="ProtNLM"/>
    </source>
</evidence>
<evidence type="ECO:0000256" key="4">
    <source>
        <dbReference type="ARBA" id="ARBA00022989"/>
    </source>
</evidence>
<evidence type="ECO:0000256" key="3">
    <source>
        <dbReference type="ARBA" id="ARBA00022692"/>
    </source>
</evidence>
<keyword evidence="6" id="KW-0325">Glycoprotein</keyword>
<keyword evidence="2" id="KW-1003">Cell membrane</keyword>
<dbReference type="GO" id="GO:0005886">
    <property type="term" value="C:plasma membrane"/>
    <property type="evidence" value="ECO:0007669"/>
    <property type="project" value="UniProtKB-SubCell"/>
</dbReference>
<reference evidence="12" key="1">
    <citation type="submission" date="2021-01" db="EMBL/GenBank/DDBJ databases">
        <authorList>
            <person name="Corre E."/>
            <person name="Pelletier E."/>
            <person name="Niang G."/>
            <person name="Scheremetjew M."/>
            <person name="Finn R."/>
            <person name="Kale V."/>
            <person name="Holt S."/>
            <person name="Cochrane G."/>
            <person name="Meng A."/>
            <person name="Brown T."/>
            <person name="Cohen L."/>
        </authorList>
    </citation>
    <scope>NUCLEOTIDE SEQUENCE</scope>
    <source>
        <strain evidence="12">CCMP1756</strain>
    </source>
</reference>
<evidence type="ECO:0000256" key="5">
    <source>
        <dbReference type="ARBA" id="ARBA00023136"/>
    </source>
</evidence>
<evidence type="ECO:0000259" key="10">
    <source>
        <dbReference type="Pfam" id="PF04547"/>
    </source>
</evidence>
<evidence type="ECO:0000256" key="6">
    <source>
        <dbReference type="ARBA" id="ARBA00023180"/>
    </source>
</evidence>
<keyword evidence="5 9" id="KW-0472">Membrane</keyword>
<feature type="domain" description="Anoctamin transmembrane" evidence="10">
    <location>
        <begin position="397"/>
        <end position="902"/>
    </location>
</feature>
<evidence type="ECO:0000256" key="9">
    <source>
        <dbReference type="SAM" id="Phobius"/>
    </source>
</evidence>
<dbReference type="InterPro" id="IPR032394">
    <property type="entry name" value="Anoct_dimer"/>
</dbReference>
<keyword evidence="4 9" id="KW-1133">Transmembrane helix</keyword>
<evidence type="ECO:0000313" key="12">
    <source>
        <dbReference type="EMBL" id="CAE0690687.1"/>
    </source>
</evidence>
<evidence type="ECO:0000256" key="2">
    <source>
        <dbReference type="ARBA" id="ARBA00022475"/>
    </source>
</evidence>
<evidence type="ECO:0000259" key="11">
    <source>
        <dbReference type="Pfam" id="PF16178"/>
    </source>
</evidence>
<feature type="compositionally biased region" description="Basic and acidic residues" evidence="8">
    <location>
        <begin position="958"/>
        <end position="973"/>
    </location>
</feature>
<accession>A0A7S3ZQH0</accession>
<feature type="region of interest" description="Disordered" evidence="8">
    <location>
        <begin position="958"/>
        <end position="987"/>
    </location>
</feature>
<feature type="compositionally biased region" description="Basic and acidic residues" evidence="8">
    <location>
        <begin position="1"/>
        <end position="16"/>
    </location>
</feature>
<sequence length="987" mass="113873">MRHRRDTDGPTPHDWDAAAEQAPPARKPRPGRRRRVSSIKDYLPQEPLRLYNYVFVAIPFVCFIASFIVPKRPLHDLGAGFMTDEHFARRFLQATNATNTTTTPPPATEAVFFEYTIVSRFTPGITIFANIAFVMFCLKQLLHMATAQIDEFPEYRFVKDKFQSREEGQNWNYDFVIVTSIKDEGHKLVDDLQRKNSMRNIVSALENADLETEQYKSRKFDKVFIKIRASRERLEEEADRLNMKFRLDERNVKQRLLDGQPDPLNPDEYDVYPRKNGWTYKGFQMETAITDTEDQCPYAYYEYIYGEYRSNPELQSLYQKYPRTSSMFRSVDRVKLIMSILKCDPNENGAGLVLEKLLKAEIILAAFPLHDRSELQACQAKWLVYWSWPWDQPFVKIKDYFGEKIGLYFVFLGHYTEQAGVAAIIGVIVWLAACLTGGVNSPVIPFFCVVMSVWATVFLETWKRKQSRYAMEWGMVGIEEIEEERPDFLESDLVIDINSPVDGEEIKYFPPNIKARRNLIAWTVILVASTAVMALVIATFFLKAILAVRNNLLNTRHWNCRKNQRQFSGSPKCVKNYGIPRWLGVDMSGEIGNTLVSLAQAAQIFALENVFNELALFLNRYENHATDTEFTDKLTEKVFIFQGINSFFSYIYIAFFKQLQANRAILQPFPGSYGCKGTCMSELNKQLQAIFISKVVLANVKEIMIPHFWWKKDRIQEQRRAELDEMAKQERLDEYAALGEEPPEEEEVVSRDISPAERELELDEYHHMLGTFGDYRDLVLIYGYTVLFVAALPLAPMLALINAYAQIRVDAWNISVVSRRPWPQNAEDIGSWADIIELLSYIAVFTNSIIITYTGEFLTHWNNAHRIITFCFLYHGMVVAKQLAALVIEDVPGDVQIQIDRQEFVEKKLIFCAADDQIEVPNADADDGDAPDVTIFDKDDSVVYLDYPGYENYGKERKQEISDSVRSRKKVMEDEGYSPRAAELTSL</sequence>
<proteinExistence type="predicted"/>
<feature type="coiled-coil region" evidence="7">
    <location>
        <begin position="224"/>
        <end position="251"/>
    </location>
</feature>
<evidence type="ECO:0000256" key="7">
    <source>
        <dbReference type="SAM" id="Coils"/>
    </source>
</evidence>
<dbReference type="GO" id="GO:0046983">
    <property type="term" value="F:protein dimerization activity"/>
    <property type="evidence" value="ECO:0007669"/>
    <property type="project" value="InterPro"/>
</dbReference>
<dbReference type="PANTHER" id="PTHR12308">
    <property type="entry name" value="ANOCTAMIN"/>
    <property type="match status" value="1"/>
</dbReference>
<feature type="transmembrane region" description="Helical" evidence="9">
    <location>
        <begin position="121"/>
        <end position="138"/>
    </location>
</feature>
<evidence type="ECO:0000256" key="8">
    <source>
        <dbReference type="SAM" id="MobiDB-lite"/>
    </source>
</evidence>
<name>A0A7S3ZQH0_9STRA</name>
<keyword evidence="3 9" id="KW-0812">Transmembrane</keyword>
<dbReference type="InterPro" id="IPR007632">
    <property type="entry name" value="Anoctamin"/>
</dbReference>
<dbReference type="Pfam" id="PF04547">
    <property type="entry name" value="Anoctamin"/>
    <property type="match status" value="1"/>
</dbReference>
<feature type="domain" description="Anoctamin dimerisation" evidence="11">
    <location>
        <begin position="174"/>
        <end position="387"/>
    </location>
</feature>
<feature type="transmembrane region" description="Helical" evidence="9">
    <location>
        <begin position="778"/>
        <end position="801"/>
    </location>
</feature>
<protein>
    <recommendedName>
        <fullName evidence="13">Anoctamin dimerisation domain-containing protein</fullName>
    </recommendedName>
</protein>
<dbReference type="InterPro" id="IPR049452">
    <property type="entry name" value="Anoctamin_TM"/>
</dbReference>
<feature type="transmembrane region" description="Helical" evidence="9">
    <location>
        <begin position="443"/>
        <end position="462"/>
    </location>
</feature>
<dbReference type="PANTHER" id="PTHR12308:SF73">
    <property type="entry name" value="ANOCTAMIN"/>
    <property type="match status" value="1"/>
</dbReference>